<organism evidence="2 3">
    <name type="scientific">Corynebacterium vitaeruminis DSM 20294</name>
    <dbReference type="NCBI Taxonomy" id="1224164"/>
    <lineage>
        <taxon>Bacteria</taxon>
        <taxon>Bacillati</taxon>
        <taxon>Actinomycetota</taxon>
        <taxon>Actinomycetes</taxon>
        <taxon>Mycobacteriales</taxon>
        <taxon>Corynebacteriaceae</taxon>
        <taxon>Corynebacterium</taxon>
    </lineage>
</organism>
<dbReference type="GO" id="GO:0016779">
    <property type="term" value="F:nucleotidyltransferase activity"/>
    <property type="evidence" value="ECO:0007669"/>
    <property type="project" value="UniProtKB-KW"/>
</dbReference>
<dbReference type="HOGENOM" id="CLU_640498_0_0_11"/>
<keyword evidence="2" id="KW-0548">Nucleotidyltransferase</keyword>
<gene>
    <name evidence="2" type="ORF">B843_08655</name>
</gene>
<dbReference type="PANTHER" id="PTHR42763:SF2">
    <property type="entry name" value="ADP-GLUCOSE PHOSPHORYLASE"/>
    <property type="match status" value="1"/>
</dbReference>
<accession>W5Y1J6</accession>
<dbReference type="InterPro" id="IPR032576">
    <property type="entry name" value="DUF4921"/>
</dbReference>
<dbReference type="Proteomes" id="UP000019222">
    <property type="component" value="Chromosome"/>
</dbReference>
<dbReference type="KEGG" id="cvt:B843_08655"/>
<dbReference type="Pfam" id="PF16268">
    <property type="entry name" value="DUF4921"/>
    <property type="match status" value="1"/>
</dbReference>
<dbReference type="EMBL" id="CP004353">
    <property type="protein sequence ID" value="AHI23116.1"/>
    <property type="molecule type" value="Genomic_DNA"/>
</dbReference>
<keyword evidence="3" id="KW-1185">Reference proteome</keyword>
<name>W5Y1J6_9CORY</name>
<sequence>MSSPFFTRPTPIQTMADGTVKQVNPFSGTQVWTVPGRGNRPISRPAVSVEKLEKGDAASYCAFCADRHLETPPEKARVIARDVAEAAGIEGEVLTDGYVLATKQLIDQQTTPVAFRRVSNLFEIVTFDYWEANYGFTPDASTQAWMDAYLADPAGREHVLTTVRTKRKAAGLEPNAPEDELLHQARAFFAGGHDLIIGGKHFVDGATTNDQLASSGMLSTDEHGALMAFTVASMHDLYQRNRYAPYVAVFQNWLKPAGASFDHLHKQLVAIDERGVQAEMEIARLRSNPNMYNEWAVDYAATQNLIIAENDHAVMFAGFGHRYPTLEIFSTSSTAEPWKQTPEEVRGMSDMVHAAHAATGPDVPCNEEWHHKPADLDMPMPWRIMLKWRVSNLAGFEGGTKIYLNTLSPWNIRDRIVSTMYALRDEGRVSPDLRIATECKVKRNSLRYNPFL</sequence>
<dbReference type="Gene3D" id="3.30.428.10">
    <property type="entry name" value="HIT-like"/>
    <property type="match status" value="1"/>
</dbReference>
<dbReference type="PATRIC" id="fig|1224164.3.peg.1746"/>
<dbReference type="STRING" id="1224164.B843_08655"/>
<dbReference type="PANTHER" id="PTHR42763">
    <property type="entry name" value="ADP-GLUCOSE PHOSPHORYLASE"/>
    <property type="match status" value="1"/>
</dbReference>
<dbReference type="AlphaFoldDB" id="W5Y1J6"/>
<dbReference type="SUPFAM" id="SSF54197">
    <property type="entry name" value="HIT-like"/>
    <property type="match status" value="1"/>
</dbReference>
<dbReference type="InterPro" id="IPR053177">
    <property type="entry name" value="ADP-glucose_phosphorylase"/>
</dbReference>
<dbReference type="RefSeq" id="WP_025253133.1">
    <property type="nucleotide sequence ID" value="NZ_CP004353.1"/>
</dbReference>
<reference evidence="2 3" key="1">
    <citation type="submission" date="2013-02" db="EMBL/GenBank/DDBJ databases">
        <title>The complete genome sequence of Corynebacterium vitaeruminis DSM 20294.</title>
        <authorList>
            <person name="Ruckert C."/>
            <person name="Albersmeier A."/>
            <person name="Kalinowski J."/>
        </authorList>
    </citation>
    <scope>NUCLEOTIDE SEQUENCE [LARGE SCALE GENOMIC DNA]</scope>
    <source>
        <strain evidence="3">ATCC 10234</strain>
    </source>
</reference>
<protein>
    <submittedName>
        <fullName evidence="2">Galactose-1-phosphate uridylyltransferase</fullName>
    </submittedName>
</protein>
<dbReference type="InterPro" id="IPR036265">
    <property type="entry name" value="HIT-like_sf"/>
</dbReference>
<dbReference type="eggNOG" id="COG1085">
    <property type="taxonomic scope" value="Bacteria"/>
</dbReference>
<feature type="domain" description="DUF4921" evidence="1">
    <location>
        <begin position="15"/>
        <end position="448"/>
    </location>
</feature>
<evidence type="ECO:0000259" key="1">
    <source>
        <dbReference type="Pfam" id="PF16268"/>
    </source>
</evidence>
<keyword evidence="2" id="KW-0808">Transferase</keyword>
<evidence type="ECO:0000313" key="2">
    <source>
        <dbReference type="EMBL" id="AHI23116.1"/>
    </source>
</evidence>
<evidence type="ECO:0000313" key="3">
    <source>
        <dbReference type="Proteomes" id="UP000019222"/>
    </source>
</evidence>
<proteinExistence type="predicted"/>